<dbReference type="PROSITE" id="PS00290">
    <property type="entry name" value="IG_MHC"/>
    <property type="match status" value="1"/>
</dbReference>
<dbReference type="FunFam" id="2.60.40.10:FF:000463">
    <property type="entry name" value="Immunoglobulin heavy constant gamma 1"/>
    <property type="match status" value="1"/>
</dbReference>
<protein>
    <recommendedName>
        <fullName evidence="3">Ig-like domain-containing protein</fullName>
    </recommendedName>
</protein>
<dbReference type="InterPro" id="IPR036179">
    <property type="entry name" value="Ig-like_dom_sf"/>
</dbReference>
<dbReference type="Ensembl" id="ENSCAFT00030006565.1">
    <property type="protein sequence ID" value="ENSCAFP00030005766.1"/>
    <property type="gene ID" value="ENSCAFG00030003460.1"/>
</dbReference>
<feature type="domain" description="Ig-like" evidence="3">
    <location>
        <begin position="429"/>
        <end position="527"/>
    </location>
</feature>
<dbReference type="CDD" id="cd05768">
    <property type="entry name" value="IgC1_CH3_IgAGD_CH4_IgAEM"/>
    <property type="match status" value="1"/>
</dbReference>
<dbReference type="Gene3D" id="2.60.40.10">
    <property type="entry name" value="Immunoglobulins"/>
    <property type="match status" value="3"/>
</dbReference>
<dbReference type="InterPro" id="IPR003006">
    <property type="entry name" value="Ig/MHC_CS"/>
</dbReference>
<feature type="region of interest" description="Disordered" evidence="2">
    <location>
        <begin position="288"/>
        <end position="310"/>
    </location>
</feature>
<feature type="region of interest" description="Disordered" evidence="2">
    <location>
        <begin position="132"/>
        <end position="168"/>
    </location>
</feature>
<feature type="compositionally biased region" description="Basic residues" evidence="2">
    <location>
        <begin position="1"/>
        <end position="10"/>
    </location>
</feature>
<evidence type="ECO:0000313" key="4">
    <source>
        <dbReference type="Ensembl" id="ENSCAFP00030005766.1"/>
    </source>
</evidence>
<reference evidence="4" key="1">
    <citation type="submission" date="2019-03" db="EMBL/GenBank/DDBJ databases">
        <authorList>
            <person name="Warren W.C."/>
            <person name="Johnson G.S."/>
        </authorList>
    </citation>
    <scope>NUCLEOTIDE SEQUENCE [LARGE SCALE GENOMIC DNA]</scope>
    <source>
        <strain evidence="4">Basenji</strain>
    </source>
</reference>
<feature type="domain" description="Ig-like" evidence="3">
    <location>
        <begin position="203"/>
        <end position="296"/>
    </location>
</feature>
<feature type="compositionally biased region" description="Low complexity" evidence="2">
    <location>
        <begin position="43"/>
        <end position="54"/>
    </location>
</feature>
<accession>A0A8C0M9A5</accession>
<dbReference type="SUPFAM" id="SSF48726">
    <property type="entry name" value="Immunoglobulin"/>
    <property type="match status" value="3"/>
</dbReference>
<evidence type="ECO:0000256" key="1">
    <source>
        <dbReference type="ARBA" id="ARBA00023319"/>
    </source>
</evidence>
<dbReference type="InterPro" id="IPR013783">
    <property type="entry name" value="Ig-like_fold"/>
</dbReference>
<keyword evidence="1" id="KW-0393">Immunoglobulin domain</keyword>
<dbReference type="PANTHER" id="PTHR23411">
    <property type="entry name" value="TAPASIN"/>
    <property type="match status" value="1"/>
</dbReference>
<dbReference type="InterPro" id="IPR003597">
    <property type="entry name" value="Ig_C1-set"/>
</dbReference>
<evidence type="ECO:0000313" key="5">
    <source>
        <dbReference type="Proteomes" id="UP000694429"/>
    </source>
</evidence>
<sequence length="734" mass="78877">MQGSRGKRGSRWFMNHPRISGSRGAGAGEQDRWVAGGAGVTPGSQGAGVQVQGSRAGGEQEGQGCTQISAQRSPGTCPISEAQGGREVPPCSKISAPRPERPAGLHSAAAEPAPPMQGLRVRAAEPPGLRECEAVRPGGEQSLTRKTLEPRGRGATLGMSEPQVSSKGSSAVLQTLRPAREEGQGQPGVGVQGRGSRASTTAPSVFPLAPSCGSTSGSTVALACLVSGYFPEPVTVSWNSGSLTSGVHTFPSVLQSSGLYSLSSMVTVPSSRWPSETFTCNVAHPASKTKVDKPVPKRENGRVPRPPDCPKCPAPEMLGGPSVFIFPPKPKDTLLIARTPEVTCVVVDLDPEDPEVQISWFVDGKQMQTAKTQPREEQFNGTYRVVSVLPIGHQDWLKGKQFTCKVNNKALPSPIERTISKARGQAHQPSVYVLPPSREELSKNTVSLTCLIKDFFPPDIDVEWQSNGQQEPESKYRTTPPQLDEDGSYFLYSKLSVDKSRWQRGDTFICAVMHEALHNHYTQKSLSHSPELILDDSCAEDQDGELDGLWTTISIFITLFLLSVCYSATVTLFKVGTPVLSPDYGPLSRRCPHHVPAQTPQCPRGDPTILHDVSSLSLHCPLPICIMSPRYPLTVPSPSSHNPHTFHRLSSRSLLTVPSCPYTVPPLAPHCPLTVLTLSPQGTITAFSLSPCCPTVSLHYLTSSLSLHCPHTVSSQYPHRLLSVSSLSPNCPSH</sequence>
<dbReference type="FunFam" id="2.60.40.10:FF:001129">
    <property type="entry name" value="Immunoglobulin heavy constant gamma 1"/>
    <property type="match status" value="1"/>
</dbReference>
<dbReference type="CDD" id="cd21817">
    <property type="entry name" value="IgC1_CH1_IgEG"/>
    <property type="match status" value="1"/>
</dbReference>
<dbReference type="AlphaFoldDB" id="A0A8C0M9A5"/>
<dbReference type="Pfam" id="PF07654">
    <property type="entry name" value="C1-set"/>
    <property type="match status" value="3"/>
</dbReference>
<dbReference type="InterPro" id="IPR050380">
    <property type="entry name" value="Immune_Resp_Modulators"/>
</dbReference>
<feature type="compositionally biased region" description="Basic and acidic residues" evidence="2">
    <location>
        <begin position="289"/>
        <end position="302"/>
    </location>
</feature>
<dbReference type="FunFam" id="2.60.40.10:FF:001540">
    <property type="entry name" value="Immunoglobulin heavy constant gamma 1"/>
    <property type="match status" value="1"/>
</dbReference>
<organism evidence="4 5">
    <name type="scientific">Canis lupus familiaris</name>
    <name type="common">Dog</name>
    <name type="synonym">Canis familiaris</name>
    <dbReference type="NCBI Taxonomy" id="9615"/>
    <lineage>
        <taxon>Eukaryota</taxon>
        <taxon>Metazoa</taxon>
        <taxon>Chordata</taxon>
        <taxon>Craniata</taxon>
        <taxon>Vertebrata</taxon>
        <taxon>Euteleostomi</taxon>
        <taxon>Mammalia</taxon>
        <taxon>Eutheria</taxon>
        <taxon>Laurasiatheria</taxon>
        <taxon>Carnivora</taxon>
        <taxon>Caniformia</taxon>
        <taxon>Canidae</taxon>
        <taxon>Canis</taxon>
    </lineage>
</organism>
<feature type="domain" description="Ig-like" evidence="3">
    <location>
        <begin position="321"/>
        <end position="420"/>
    </location>
</feature>
<proteinExistence type="predicted"/>
<dbReference type="SMART" id="SM00407">
    <property type="entry name" value="IGc1"/>
    <property type="match status" value="3"/>
</dbReference>
<feature type="region of interest" description="Disordered" evidence="2">
    <location>
        <begin position="1"/>
        <end position="90"/>
    </location>
</feature>
<dbReference type="InterPro" id="IPR007110">
    <property type="entry name" value="Ig-like_dom"/>
</dbReference>
<evidence type="ECO:0000259" key="3">
    <source>
        <dbReference type="PROSITE" id="PS50835"/>
    </source>
</evidence>
<evidence type="ECO:0000256" key="2">
    <source>
        <dbReference type="SAM" id="MobiDB-lite"/>
    </source>
</evidence>
<feature type="compositionally biased region" description="Polar residues" evidence="2">
    <location>
        <begin position="63"/>
        <end position="74"/>
    </location>
</feature>
<name>A0A8C0M9A5_CANLF</name>
<dbReference type="Proteomes" id="UP000694429">
    <property type="component" value="Chromosome 8"/>
</dbReference>
<dbReference type="PROSITE" id="PS50835">
    <property type="entry name" value="IG_LIKE"/>
    <property type="match status" value="3"/>
</dbReference>
<reference evidence="4" key="2">
    <citation type="submission" date="2025-08" db="UniProtKB">
        <authorList>
            <consortium name="Ensembl"/>
        </authorList>
    </citation>
    <scope>IDENTIFICATION</scope>
</reference>